<proteinExistence type="inferred from homology"/>
<dbReference type="VEuPathDB" id="FungiDB:PADG_11487"/>
<evidence type="ECO:0000256" key="6">
    <source>
        <dbReference type="SAM" id="MobiDB-lite"/>
    </source>
</evidence>
<dbReference type="GeneID" id="22587384"/>
<evidence type="ECO:0008006" key="10">
    <source>
        <dbReference type="Google" id="ProtNLM"/>
    </source>
</evidence>
<keyword evidence="5 7" id="KW-0472">Membrane</keyword>
<feature type="transmembrane region" description="Helical" evidence="7">
    <location>
        <begin position="282"/>
        <end position="306"/>
    </location>
</feature>
<keyword evidence="9" id="KW-1185">Reference proteome</keyword>
<evidence type="ECO:0000256" key="1">
    <source>
        <dbReference type="ARBA" id="ARBA00004127"/>
    </source>
</evidence>
<dbReference type="EMBL" id="KN275959">
    <property type="protein sequence ID" value="KGM92296.1"/>
    <property type="molecule type" value="Genomic_DNA"/>
</dbReference>
<dbReference type="InterPro" id="IPR008217">
    <property type="entry name" value="Ccc1_fam"/>
</dbReference>
<feature type="transmembrane region" description="Helical" evidence="7">
    <location>
        <begin position="313"/>
        <end position="331"/>
    </location>
</feature>
<sequence>MPIQLNPSSSSSSSSNTITGVSSTFSASDQRGQQSHSQSQQAQPNTTLTAAPPSYTSRESGGNGQLSQEDADRLYEERMEDDEQRLKNHMSNEAMREPLLSNGNGRCGRRLAANGDPEAQDFTRYQTLPCARTRTNDSDESQNSRSRINPRIISDAILGLSDGLTVPFALSAGLSAFNDTKVVVLGSLAELVAGAISMGLGGYVGAKSELESYETTKREIENLVQSCPCETTTMVREVFAPYSLPDHPVSEVSSTLHSSPQQLMEFLLAFYHKQPAPEQNQAYVSAVTLALGYFVGGFIPLVPYIICHQVITALKYSVGVMGITLLVFGYIKTCIVRGWGGRDNIFAGVKGGVQMVLVGGVATGAAISLVRLIDNTPQGG</sequence>
<dbReference type="HOGENOM" id="CLU_667234_0_0_1"/>
<comment type="subcellular location">
    <subcellularLocation>
        <location evidence="1">Endomembrane system</location>
        <topology evidence="1">Multi-pass membrane protein</topology>
    </subcellularLocation>
</comment>
<dbReference type="OMA" id="QEQDINH"/>
<feature type="transmembrane region" description="Helical" evidence="7">
    <location>
        <begin position="351"/>
        <end position="373"/>
    </location>
</feature>
<dbReference type="RefSeq" id="XP_010758952.1">
    <property type="nucleotide sequence ID" value="XM_010760650.1"/>
</dbReference>
<dbReference type="GO" id="GO:0012505">
    <property type="term" value="C:endomembrane system"/>
    <property type="evidence" value="ECO:0007669"/>
    <property type="project" value="UniProtKB-SubCell"/>
</dbReference>
<dbReference type="PANTHER" id="PTHR31851">
    <property type="entry name" value="FE(2+)/MN(2+) TRANSPORTER PCL1"/>
    <property type="match status" value="1"/>
</dbReference>
<dbReference type="eggNOG" id="KOG4473">
    <property type="taxonomic scope" value="Eukaryota"/>
</dbReference>
<feature type="region of interest" description="Disordered" evidence="6">
    <location>
        <begin position="1"/>
        <end position="146"/>
    </location>
</feature>
<dbReference type="AlphaFoldDB" id="A0A0A0HW80"/>
<evidence type="ECO:0000313" key="8">
    <source>
        <dbReference type="EMBL" id="KGM92296.1"/>
    </source>
</evidence>
<feature type="compositionally biased region" description="Low complexity" evidence="6">
    <location>
        <begin position="28"/>
        <end position="43"/>
    </location>
</feature>
<dbReference type="InParanoid" id="A0A0A0HW80"/>
<evidence type="ECO:0000313" key="9">
    <source>
        <dbReference type="Proteomes" id="UP000001628"/>
    </source>
</evidence>
<organism evidence="8 9">
    <name type="scientific">Paracoccidioides brasiliensis (strain Pb18)</name>
    <dbReference type="NCBI Taxonomy" id="502780"/>
    <lineage>
        <taxon>Eukaryota</taxon>
        <taxon>Fungi</taxon>
        <taxon>Dikarya</taxon>
        <taxon>Ascomycota</taxon>
        <taxon>Pezizomycotina</taxon>
        <taxon>Eurotiomycetes</taxon>
        <taxon>Eurotiomycetidae</taxon>
        <taxon>Onygenales</taxon>
        <taxon>Ajellomycetaceae</taxon>
        <taxon>Paracoccidioides</taxon>
    </lineage>
</organism>
<dbReference type="GO" id="GO:0030026">
    <property type="term" value="P:intracellular manganese ion homeostasis"/>
    <property type="evidence" value="ECO:0007669"/>
    <property type="project" value="InterPro"/>
</dbReference>
<dbReference type="CDD" id="cd02435">
    <property type="entry name" value="CCC1"/>
    <property type="match status" value="1"/>
</dbReference>
<dbReference type="KEGG" id="pbn:PADG_11487"/>
<protein>
    <recommendedName>
        <fullName evidence="10">TIGR00267 family protein</fullName>
    </recommendedName>
</protein>
<keyword evidence="3 7" id="KW-0812">Transmembrane</keyword>
<dbReference type="Pfam" id="PF01988">
    <property type="entry name" value="VIT1"/>
    <property type="match status" value="1"/>
</dbReference>
<keyword evidence="4 7" id="KW-1133">Transmembrane helix</keyword>
<accession>A0A0A0HW80</accession>
<gene>
    <name evidence="8" type="ORF">PADG_11487</name>
</gene>
<feature type="compositionally biased region" description="Polar residues" evidence="6">
    <location>
        <begin position="44"/>
        <end position="68"/>
    </location>
</feature>
<dbReference type="Proteomes" id="UP000001628">
    <property type="component" value="Unassembled WGS sequence"/>
</dbReference>
<evidence type="ECO:0000256" key="7">
    <source>
        <dbReference type="SAM" id="Phobius"/>
    </source>
</evidence>
<evidence type="ECO:0000256" key="3">
    <source>
        <dbReference type="ARBA" id="ARBA00022692"/>
    </source>
</evidence>
<evidence type="ECO:0000256" key="4">
    <source>
        <dbReference type="ARBA" id="ARBA00022989"/>
    </source>
</evidence>
<dbReference type="GO" id="GO:0005384">
    <property type="term" value="F:manganese ion transmembrane transporter activity"/>
    <property type="evidence" value="ECO:0007669"/>
    <property type="project" value="InterPro"/>
</dbReference>
<reference evidence="8 9" key="1">
    <citation type="journal article" date="2011" name="PLoS Genet.">
        <title>Comparative genomic analysis of human fungal pathogens causing paracoccidioidomycosis.</title>
        <authorList>
            <person name="Desjardins C.A."/>
            <person name="Champion M.D."/>
            <person name="Holder J.W."/>
            <person name="Muszewska A."/>
            <person name="Goldberg J."/>
            <person name="Bailao A.M."/>
            <person name="Brigido M.M."/>
            <person name="Ferreira M.E."/>
            <person name="Garcia A.M."/>
            <person name="Grynberg M."/>
            <person name="Gujja S."/>
            <person name="Heiman D.I."/>
            <person name="Henn M.R."/>
            <person name="Kodira C.D."/>
            <person name="Leon-Narvaez H."/>
            <person name="Longo L.V."/>
            <person name="Ma L.J."/>
            <person name="Malavazi I."/>
            <person name="Matsuo A.L."/>
            <person name="Morais F.V."/>
            <person name="Pereira M."/>
            <person name="Rodriguez-Brito S."/>
            <person name="Sakthikumar S."/>
            <person name="Salem-Izacc S.M."/>
            <person name="Sykes S.M."/>
            <person name="Teixeira M.M."/>
            <person name="Vallejo M.C."/>
            <person name="Walter M.E."/>
            <person name="Yandava C."/>
            <person name="Young S."/>
            <person name="Zeng Q."/>
            <person name="Zucker J."/>
            <person name="Felipe M.S."/>
            <person name="Goldman G.H."/>
            <person name="Haas B.J."/>
            <person name="McEwen J.G."/>
            <person name="Nino-Vega G."/>
            <person name="Puccia R."/>
            <person name="San-Blas G."/>
            <person name="Soares C.M."/>
            <person name="Birren B.W."/>
            <person name="Cuomo C.A."/>
        </authorList>
    </citation>
    <scope>NUCLEOTIDE SEQUENCE [LARGE SCALE GENOMIC DNA]</scope>
    <source>
        <strain evidence="8 9">Pb18</strain>
    </source>
</reference>
<dbReference type="STRING" id="502780.A0A0A0HW80"/>
<comment type="similarity">
    <text evidence="2">Belongs to the CCC1 family.</text>
</comment>
<dbReference type="OrthoDB" id="73465at2759"/>
<evidence type="ECO:0000256" key="2">
    <source>
        <dbReference type="ARBA" id="ARBA00007049"/>
    </source>
</evidence>
<name>A0A0A0HW80_PARBD</name>
<feature type="compositionally biased region" description="Polar residues" evidence="6">
    <location>
        <begin position="16"/>
        <end position="27"/>
    </location>
</feature>
<evidence type="ECO:0000256" key="5">
    <source>
        <dbReference type="ARBA" id="ARBA00023136"/>
    </source>
</evidence>
<dbReference type="FunCoup" id="A0A0A0HW80">
    <property type="interactions" value="12"/>
</dbReference>